<dbReference type="SMART" id="SM00530">
    <property type="entry name" value="HTH_XRE"/>
    <property type="match status" value="1"/>
</dbReference>
<dbReference type="InterPro" id="IPR001387">
    <property type="entry name" value="Cro/C1-type_HTH"/>
</dbReference>
<dbReference type="EMBL" id="FOFZ01000003">
    <property type="protein sequence ID" value="SEQ61678.1"/>
    <property type="molecule type" value="Genomic_DNA"/>
</dbReference>
<accession>A0A1H9HHA5</accession>
<dbReference type="OrthoDB" id="9805356at2"/>
<dbReference type="InterPro" id="IPR011051">
    <property type="entry name" value="RmlC_Cupin_sf"/>
</dbReference>
<reference evidence="4" key="1">
    <citation type="submission" date="2016-10" db="EMBL/GenBank/DDBJ databases">
        <authorList>
            <person name="Varghese N."/>
            <person name="Submissions S."/>
        </authorList>
    </citation>
    <scope>NUCLEOTIDE SEQUENCE [LARGE SCALE GENOMIC DNA]</scope>
    <source>
        <strain evidence="4">DSM 15719</strain>
    </source>
</reference>
<proteinExistence type="predicted"/>
<dbReference type="SUPFAM" id="SSF47413">
    <property type="entry name" value="lambda repressor-like DNA-binding domains"/>
    <property type="match status" value="1"/>
</dbReference>
<dbReference type="InterPro" id="IPR013096">
    <property type="entry name" value="Cupin_2"/>
</dbReference>
<evidence type="ECO:0000256" key="1">
    <source>
        <dbReference type="ARBA" id="ARBA00023125"/>
    </source>
</evidence>
<dbReference type="AlphaFoldDB" id="A0A1H9HHA5"/>
<dbReference type="Gene3D" id="2.60.120.10">
    <property type="entry name" value="Jelly Rolls"/>
    <property type="match status" value="1"/>
</dbReference>
<evidence type="ECO:0000313" key="3">
    <source>
        <dbReference type="EMBL" id="SEQ61678.1"/>
    </source>
</evidence>
<keyword evidence="4" id="KW-1185">Reference proteome</keyword>
<evidence type="ECO:0000313" key="4">
    <source>
        <dbReference type="Proteomes" id="UP000183658"/>
    </source>
</evidence>
<dbReference type="PANTHER" id="PTHR46797">
    <property type="entry name" value="HTH-TYPE TRANSCRIPTIONAL REGULATOR"/>
    <property type="match status" value="1"/>
</dbReference>
<dbReference type="Pfam" id="PF07883">
    <property type="entry name" value="Cupin_2"/>
    <property type="match status" value="1"/>
</dbReference>
<dbReference type="PANTHER" id="PTHR46797:SF1">
    <property type="entry name" value="METHYLPHOSPHONATE SYNTHASE"/>
    <property type="match status" value="1"/>
</dbReference>
<gene>
    <name evidence="3" type="ORF">SAMN05444355_103138</name>
</gene>
<dbReference type="Gene3D" id="1.10.260.40">
    <property type="entry name" value="lambda repressor-like DNA-binding domains"/>
    <property type="match status" value="1"/>
</dbReference>
<dbReference type="InterPro" id="IPR050807">
    <property type="entry name" value="TransReg_Diox_bact_type"/>
</dbReference>
<sequence length="193" mass="21714">MENYLLNIGKRIKNIRKEKQLIISQVADGAGVSNGLISRIENGRTIPSLPVLFNIIGALQIDIGSFFDGMESANDNNHIVIRANEYKNIEKEVEAEGFAYKFIFNKGLKSIGFEAVLLEVMPNSKREKVSTDAYEFKYVLSGEINYLIDKEEVLLNEGDSLFFDGRIPHVPVNKSDKKASMLVLYFFNAALDN</sequence>
<dbReference type="PROSITE" id="PS50943">
    <property type="entry name" value="HTH_CROC1"/>
    <property type="match status" value="1"/>
</dbReference>
<name>A0A1H9HHA5_FLAFI</name>
<dbReference type="GO" id="GO:0003700">
    <property type="term" value="F:DNA-binding transcription factor activity"/>
    <property type="evidence" value="ECO:0007669"/>
    <property type="project" value="TreeGrafter"/>
</dbReference>
<dbReference type="SUPFAM" id="SSF51182">
    <property type="entry name" value="RmlC-like cupins"/>
    <property type="match status" value="1"/>
</dbReference>
<dbReference type="CDD" id="cd00093">
    <property type="entry name" value="HTH_XRE"/>
    <property type="match status" value="1"/>
</dbReference>
<dbReference type="InterPro" id="IPR014710">
    <property type="entry name" value="RmlC-like_jellyroll"/>
</dbReference>
<dbReference type="GO" id="GO:0003677">
    <property type="term" value="F:DNA binding"/>
    <property type="evidence" value="ECO:0007669"/>
    <property type="project" value="UniProtKB-KW"/>
</dbReference>
<dbReference type="GO" id="GO:0005829">
    <property type="term" value="C:cytosol"/>
    <property type="evidence" value="ECO:0007669"/>
    <property type="project" value="TreeGrafter"/>
</dbReference>
<dbReference type="CDD" id="cd02209">
    <property type="entry name" value="cupin_XRE_C"/>
    <property type="match status" value="1"/>
</dbReference>
<protein>
    <submittedName>
        <fullName evidence="3">Transcriptional regulator, XRE family with cupin sensor</fullName>
    </submittedName>
</protein>
<organism evidence="3 4">
    <name type="scientific">Flavobacterium frigoris</name>
    <dbReference type="NCBI Taxonomy" id="229204"/>
    <lineage>
        <taxon>Bacteria</taxon>
        <taxon>Pseudomonadati</taxon>
        <taxon>Bacteroidota</taxon>
        <taxon>Flavobacteriia</taxon>
        <taxon>Flavobacteriales</taxon>
        <taxon>Flavobacteriaceae</taxon>
        <taxon>Flavobacterium</taxon>
    </lineage>
</organism>
<dbReference type="RefSeq" id="WP_074722319.1">
    <property type="nucleotide sequence ID" value="NZ_CBCRVS010000010.1"/>
</dbReference>
<dbReference type="InterPro" id="IPR010982">
    <property type="entry name" value="Lambda_DNA-bd_dom_sf"/>
</dbReference>
<feature type="domain" description="HTH cro/C1-type" evidence="2">
    <location>
        <begin position="12"/>
        <end position="66"/>
    </location>
</feature>
<keyword evidence="1" id="KW-0238">DNA-binding</keyword>
<evidence type="ECO:0000259" key="2">
    <source>
        <dbReference type="PROSITE" id="PS50943"/>
    </source>
</evidence>
<dbReference type="Pfam" id="PF01381">
    <property type="entry name" value="HTH_3"/>
    <property type="match status" value="1"/>
</dbReference>
<dbReference type="Proteomes" id="UP000183658">
    <property type="component" value="Unassembled WGS sequence"/>
</dbReference>